<dbReference type="Pfam" id="PF04082">
    <property type="entry name" value="Fungal_trans"/>
    <property type="match status" value="1"/>
</dbReference>
<dbReference type="GO" id="GO:0003677">
    <property type="term" value="F:DNA binding"/>
    <property type="evidence" value="ECO:0007669"/>
    <property type="project" value="InterPro"/>
</dbReference>
<feature type="domain" description="Xylanolytic transcriptional activator regulatory" evidence="3">
    <location>
        <begin position="4"/>
        <end position="145"/>
    </location>
</feature>
<dbReference type="AlphaFoldDB" id="A0A8E2F412"/>
<dbReference type="GO" id="GO:0008270">
    <property type="term" value="F:zinc ion binding"/>
    <property type="evidence" value="ECO:0007669"/>
    <property type="project" value="InterPro"/>
</dbReference>
<evidence type="ECO:0000256" key="2">
    <source>
        <dbReference type="ARBA" id="ARBA00023242"/>
    </source>
</evidence>
<comment type="subcellular location">
    <subcellularLocation>
        <location evidence="1">Nucleus</location>
    </subcellularLocation>
</comment>
<dbReference type="GO" id="GO:0006351">
    <property type="term" value="P:DNA-templated transcription"/>
    <property type="evidence" value="ECO:0007669"/>
    <property type="project" value="InterPro"/>
</dbReference>
<evidence type="ECO:0000256" key="1">
    <source>
        <dbReference type="ARBA" id="ARBA00004123"/>
    </source>
</evidence>
<accession>A0A8E2F412</accession>
<dbReference type="CDD" id="cd12148">
    <property type="entry name" value="fungal_TF_MHR"/>
    <property type="match status" value="1"/>
</dbReference>
<gene>
    <name evidence="4" type="ORF">AOQ84DRAFT_375726</name>
</gene>
<dbReference type="OrthoDB" id="1747771at2759"/>
<evidence type="ECO:0000313" key="5">
    <source>
        <dbReference type="Proteomes" id="UP000250140"/>
    </source>
</evidence>
<keyword evidence="2" id="KW-0539">Nucleus</keyword>
<dbReference type="PANTHER" id="PTHR31001">
    <property type="entry name" value="UNCHARACTERIZED TRANSCRIPTIONAL REGULATORY PROTEIN"/>
    <property type="match status" value="1"/>
</dbReference>
<protein>
    <recommendedName>
        <fullName evidence="3">Xylanolytic transcriptional activator regulatory domain-containing protein</fullName>
    </recommendedName>
</protein>
<organism evidence="4 5">
    <name type="scientific">Glonium stellatum</name>
    <dbReference type="NCBI Taxonomy" id="574774"/>
    <lineage>
        <taxon>Eukaryota</taxon>
        <taxon>Fungi</taxon>
        <taxon>Dikarya</taxon>
        <taxon>Ascomycota</taxon>
        <taxon>Pezizomycotina</taxon>
        <taxon>Dothideomycetes</taxon>
        <taxon>Pleosporomycetidae</taxon>
        <taxon>Gloniales</taxon>
        <taxon>Gloniaceae</taxon>
        <taxon>Glonium</taxon>
    </lineage>
</organism>
<evidence type="ECO:0000259" key="3">
    <source>
        <dbReference type="Pfam" id="PF04082"/>
    </source>
</evidence>
<keyword evidence="5" id="KW-1185">Reference proteome</keyword>
<proteinExistence type="predicted"/>
<dbReference type="PANTHER" id="PTHR31001:SF90">
    <property type="entry name" value="CENTROMERE DNA-BINDING PROTEIN COMPLEX CBF3 SUBUNIT B"/>
    <property type="match status" value="1"/>
</dbReference>
<dbReference type="InterPro" id="IPR007219">
    <property type="entry name" value="XnlR_reg_dom"/>
</dbReference>
<dbReference type="Proteomes" id="UP000250140">
    <property type="component" value="Unassembled WGS sequence"/>
</dbReference>
<name>A0A8E2F412_9PEZI</name>
<sequence>MAIYFSILAVGVYFMDEDEADSIHYLHEGFSGHSAPAKIPVPSGLTEISRAWYEAAFKELNHSNFLSNAKLHTVQTLAILMLLHRNFGGPDREYLLLGLAISIARTLGMDRLGHENTVLQSSLRPEWIDQDSRELGRRLWMTAFTRPSSMNSDSFTCTLSVENDSSQRDMVIGSVPLGDIAANPPPSPLEYHFFMVKIAYILHRHIKGIKLRSAMTIRRALHELNLVMQKLPAHLSRFGHDELCLQWDDMFPSIPIQRSLVRLLLEVSRINLCISHLPQPPETGQDNLDLHESGLQAATDFVEIRRRDPSKIFKKFWGVPVCTAAAGMFLALDLICFEAVKSPSEIEQQQENIDFALRITGRTIDRRTLLVIMELAANPSATSTINDTELAFQILRSNDPSLAAAEAGTVELGNVLAQPRDLPAEPNIMGIYEAGIFDAVDFSFSIGFEDACFDSSPHISSVGVDWTDAALSDIFQGQQIY</sequence>
<dbReference type="GO" id="GO:0005634">
    <property type="term" value="C:nucleus"/>
    <property type="evidence" value="ECO:0007669"/>
    <property type="project" value="UniProtKB-SubCell"/>
</dbReference>
<dbReference type="EMBL" id="KV749407">
    <property type="protein sequence ID" value="OCL09553.1"/>
    <property type="molecule type" value="Genomic_DNA"/>
</dbReference>
<reference evidence="4 5" key="1">
    <citation type="journal article" date="2016" name="Nat. Commun.">
        <title>Ectomycorrhizal ecology is imprinted in the genome of the dominant symbiotic fungus Cenococcum geophilum.</title>
        <authorList>
            <consortium name="DOE Joint Genome Institute"/>
            <person name="Peter M."/>
            <person name="Kohler A."/>
            <person name="Ohm R.A."/>
            <person name="Kuo A."/>
            <person name="Krutzmann J."/>
            <person name="Morin E."/>
            <person name="Arend M."/>
            <person name="Barry K.W."/>
            <person name="Binder M."/>
            <person name="Choi C."/>
            <person name="Clum A."/>
            <person name="Copeland A."/>
            <person name="Grisel N."/>
            <person name="Haridas S."/>
            <person name="Kipfer T."/>
            <person name="LaButti K."/>
            <person name="Lindquist E."/>
            <person name="Lipzen A."/>
            <person name="Maire R."/>
            <person name="Meier B."/>
            <person name="Mihaltcheva S."/>
            <person name="Molinier V."/>
            <person name="Murat C."/>
            <person name="Poggeler S."/>
            <person name="Quandt C.A."/>
            <person name="Sperisen C."/>
            <person name="Tritt A."/>
            <person name="Tisserant E."/>
            <person name="Crous P.W."/>
            <person name="Henrissat B."/>
            <person name="Nehls U."/>
            <person name="Egli S."/>
            <person name="Spatafora J.W."/>
            <person name="Grigoriev I.V."/>
            <person name="Martin F.M."/>
        </authorList>
    </citation>
    <scope>NUCLEOTIDE SEQUENCE [LARGE SCALE GENOMIC DNA]</scope>
    <source>
        <strain evidence="4 5">CBS 207.34</strain>
    </source>
</reference>
<dbReference type="InterPro" id="IPR050613">
    <property type="entry name" value="Sec_Metabolite_Reg"/>
</dbReference>
<evidence type="ECO:0000313" key="4">
    <source>
        <dbReference type="EMBL" id="OCL09553.1"/>
    </source>
</evidence>